<dbReference type="Proteomes" id="UP000019140">
    <property type="component" value="Unassembled WGS sequence"/>
</dbReference>
<dbReference type="AlphaFoldDB" id="W4M273"/>
<sequence length="67" mass="7301">MKSGVDWQASIAVGDIAVLAIGSKTRYNAPNLHLAPMHERVEPMHEPEHQPQVGDVICDLSRASVAR</sequence>
<organism evidence="1 2">
    <name type="scientific">Candidatus Entotheonella gemina</name>
    <dbReference type="NCBI Taxonomy" id="1429439"/>
    <lineage>
        <taxon>Bacteria</taxon>
        <taxon>Pseudomonadati</taxon>
        <taxon>Nitrospinota/Tectimicrobiota group</taxon>
        <taxon>Candidatus Tectimicrobiota</taxon>
        <taxon>Candidatus Entotheonellia</taxon>
        <taxon>Candidatus Entotheonellales</taxon>
        <taxon>Candidatus Entotheonellaceae</taxon>
        <taxon>Candidatus Entotheonella</taxon>
    </lineage>
</organism>
<dbReference type="HOGENOM" id="CLU_2804439_0_0_7"/>
<accession>W4M273</accession>
<evidence type="ECO:0000313" key="2">
    <source>
        <dbReference type="Proteomes" id="UP000019140"/>
    </source>
</evidence>
<keyword evidence="2" id="KW-1185">Reference proteome</keyword>
<proteinExistence type="predicted"/>
<name>W4M273_9BACT</name>
<evidence type="ECO:0000313" key="1">
    <source>
        <dbReference type="EMBL" id="ETX04066.1"/>
    </source>
</evidence>
<reference evidence="1 2" key="1">
    <citation type="journal article" date="2014" name="Nature">
        <title>An environmental bacterial taxon with a large and distinct metabolic repertoire.</title>
        <authorList>
            <person name="Wilson M.C."/>
            <person name="Mori T."/>
            <person name="Ruckert C."/>
            <person name="Uria A.R."/>
            <person name="Helf M.J."/>
            <person name="Takada K."/>
            <person name="Gernert C."/>
            <person name="Steffens U.A."/>
            <person name="Heycke N."/>
            <person name="Schmitt S."/>
            <person name="Rinke C."/>
            <person name="Helfrich E.J."/>
            <person name="Brachmann A.O."/>
            <person name="Gurgui C."/>
            <person name="Wakimoto T."/>
            <person name="Kracht M."/>
            <person name="Crusemann M."/>
            <person name="Hentschel U."/>
            <person name="Abe I."/>
            <person name="Matsunaga S."/>
            <person name="Kalinowski J."/>
            <person name="Takeyama H."/>
            <person name="Piel J."/>
        </authorList>
    </citation>
    <scope>NUCLEOTIDE SEQUENCE [LARGE SCALE GENOMIC DNA]</scope>
    <source>
        <strain evidence="2">TSY2</strain>
    </source>
</reference>
<comment type="caution">
    <text evidence="1">The sequence shown here is derived from an EMBL/GenBank/DDBJ whole genome shotgun (WGS) entry which is preliminary data.</text>
</comment>
<dbReference type="EMBL" id="AZHX01001318">
    <property type="protein sequence ID" value="ETX04066.1"/>
    <property type="molecule type" value="Genomic_DNA"/>
</dbReference>
<protein>
    <submittedName>
        <fullName evidence="1">Uncharacterized protein</fullName>
    </submittedName>
</protein>
<gene>
    <name evidence="1" type="ORF">ETSY2_30985</name>
</gene>